<organism evidence="6">
    <name type="scientific">Oppiella nova</name>
    <dbReference type="NCBI Taxonomy" id="334625"/>
    <lineage>
        <taxon>Eukaryota</taxon>
        <taxon>Metazoa</taxon>
        <taxon>Ecdysozoa</taxon>
        <taxon>Arthropoda</taxon>
        <taxon>Chelicerata</taxon>
        <taxon>Arachnida</taxon>
        <taxon>Acari</taxon>
        <taxon>Acariformes</taxon>
        <taxon>Sarcoptiformes</taxon>
        <taxon>Oribatida</taxon>
        <taxon>Brachypylina</taxon>
        <taxon>Oppioidea</taxon>
        <taxon>Oppiidae</taxon>
        <taxon>Oppiella</taxon>
    </lineage>
</organism>
<dbReference type="GO" id="GO:0016020">
    <property type="term" value="C:membrane"/>
    <property type="evidence" value="ECO:0007669"/>
    <property type="project" value="UniProtKB-ARBA"/>
</dbReference>
<dbReference type="InterPro" id="IPR011249">
    <property type="entry name" value="Metalloenz_LuxS/M16"/>
</dbReference>
<reference evidence="6" key="1">
    <citation type="submission" date="2020-11" db="EMBL/GenBank/DDBJ databases">
        <authorList>
            <person name="Tran Van P."/>
        </authorList>
    </citation>
    <scope>NUCLEOTIDE SEQUENCE</scope>
</reference>
<dbReference type="Pfam" id="PF05193">
    <property type="entry name" value="Peptidase_M16_C"/>
    <property type="match status" value="2"/>
</dbReference>
<keyword evidence="7" id="KW-1185">Reference proteome</keyword>
<gene>
    <name evidence="6" type="ORF">ONB1V03_LOCUS8732</name>
</gene>
<proteinExistence type="predicted"/>
<accession>A0A7R9M2C7</accession>
<dbReference type="GO" id="GO:0046872">
    <property type="term" value="F:metal ion binding"/>
    <property type="evidence" value="ECO:0007669"/>
    <property type="project" value="InterPro"/>
</dbReference>
<dbReference type="Pfam" id="PF00675">
    <property type="entry name" value="Peptidase_M16"/>
    <property type="match status" value="1"/>
</dbReference>
<dbReference type="InterPro" id="IPR050361">
    <property type="entry name" value="MPP/UQCRC_Complex"/>
</dbReference>
<dbReference type="EMBL" id="OC919947">
    <property type="protein sequence ID" value="CAD7652066.1"/>
    <property type="molecule type" value="Genomic_DNA"/>
</dbReference>
<sequence length="594" mass="64071">MISNKISKYPLNGLVLKRLLSGQTSPKRSEAEQSRGQQLKTTTLPNGLVVTSLANQSPIARIGVIVRAGARYEPLDQLGLTHTLRSMAGFSTQDSTVFGITRNIEYVGGSLTALTTRDDMIYILENDSSYTDLNLKYLSDTIMKPAFKRWQIKDNLHRQRVDLSYFRDNQQLVLLEALHSVAYRGGLRNSIYSPDFMIGKHSTEQLSRYVDQHFVSNRTAIVGFGVEHNQLLERVDKWFSMSKGDRGNSGQSKFIGGETRVDTNSEVTYVAVAAEGVGAKNQKEVLSLSLLQTILGTGPRVQSSEGKHTKLGEAVAKTTSDPFAVSAFNISYSDSGLFGVTVAASPQDIHKAVKAAVTQLRASAKSISDEELKIAKHSLKASTLLAAEDPNVLVEEIATQSLNAGQVISLKDYEKAVDSITVQDITTLATKITKSKGAMASSSEGKHTKLGEAVAKTTSDPFAVSAFNISYSDSGLFGVTVAASPQDIHKAVKAAVTQLRASAKSISDEELKIAKHSLKASTLLAAEDPNVLVEEIATQSLNAGQVISLKDYEKAVDSITVQDITTLANKITKSKAAMASVGPLQNAPYLEDLL</sequence>
<protein>
    <submittedName>
        <fullName evidence="6">Uncharacterized protein</fullName>
    </submittedName>
</protein>
<name>A0A7R9M2C7_9ACAR</name>
<keyword evidence="3" id="KW-0496">Mitochondrion</keyword>
<evidence type="ECO:0000259" key="4">
    <source>
        <dbReference type="Pfam" id="PF00675"/>
    </source>
</evidence>
<feature type="domain" description="Peptidase M16 C-terminal" evidence="5">
    <location>
        <begin position="463"/>
        <end position="518"/>
    </location>
</feature>
<dbReference type="PANTHER" id="PTHR11851:SF226">
    <property type="entry name" value="CYTOCHROME B-C1 COMPLEX SUBUNIT 2, MITOCHONDRIAL"/>
    <property type="match status" value="1"/>
</dbReference>
<evidence type="ECO:0000256" key="1">
    <source>
        <dbReference type="ARBA" id="ARBA00004173"/>
    </source>
</evidence>
<feature type="domain" description="Peptidase M16 N-terminal" evidence="4">
    <location>
        <begin position="50"/>
        <end position="195"/>
    </location>
</feature>
<dbReference type="InterPro" id="IPR007863">
    <property type="entry name" value="Peptidase_M16_C"/>
</dbReference>
<keyword evidence="2" id="KW-0809">Transit peptide</keyword>
<comment type="subcellular location">
    <subcellularLocation>
        <location evidence="1">Mitochondrion</location>
    </subcellularLocation>
</comment>
<evidence type="ECO:0000313" key="6">
    <source>
        <dbReference type="EMBL" id="CAD7652066.1"/>
    </source>
</evidence>
<dbReference type="Gene3D" id="3.30.830.10">
    <property type="entry name" value="Metalloenzyme, LuxS/M16 peptidase-like"/>
    <property type="match status" value="3"/>
</dbReference>
<dbReference type="OrthoDB" id="6369905at2759"/>
<dbReference type="FunFam" id="3.30.830.10:FF:000021">
    <property type="entry name" value="Cytochrome b-c1 complex subunit 2"/>
    <property type="match status" value="1"/>
</dbReference>
<feature type="domain" description="Peptidase M16 C-terminal" evidence="5">
    <location>
        <begin position="203"/>
        <end position="379"/>
    </location>
</feature>
<dbReference type="AlphaFoldDB" id="A0A7R9M2C7"/>
<dbReference type="EMBL" id="CAJPVJ010005122">
    <property type="protein sequence ID" value="CAG2169253.1"/>
    <property type="molecule type" value="Genomic_DNA"/>
</dbReference>
<dbReference type="FunFam" id="3.30.830.10:FF:000039">
    <property type="entry name" value="Ubiquinol-cytochrome c reductase core subunit 2"/>
    <property type="match status" value="2"/>
</dbReference>
<dbReference type="SUPFAM" id="SSF63411">
    <property type="entry name" value="LuxS/MPP-like metallohydrolase"/>
    <property type="match status" value="3"/>
</dbReference>
<dbReference type="InterPro" id="IPR011765">
    <property type="entry name" value="Pept_M16_N"/>
</dbReference>
<evidence type="ECO:0000256" key="2">
    <source>
        <dbReference type="ARBA" id="ARBA00022946"/>
    </source>
</evidence>
<evidence type="ECO:0000313" key="7">
    <source>
        <dbReference type="Proteomes" id="UP000728032"/>
    </source>
</evidence>
<evidence type="ECO:0000259" key="5">
    <source>
        <dbReference type="Pfam" id="PF05193"/>
    </source>
</evidence>
<dbReference type="PANTHER" id="PTHR11851">
    <property type="entry name" value="METALLOPROTEASE"/>
    <property type="match status" value="1"/>
</dbReference>
<evidence type="ECO:0000256" key="3">
    <source>
        <dbReference type="ARBA" id="ARBA00023128"/>
    </source>
</evidence>
<dbReference type="GO" id="GO:0005739">
    <property type="term" value="C:mitochondrion"/>
    <property type="evidence" value="ECO:0007669"/>
    <property type="project" value="UniProtKB-SubCell"/>
</dbReference>
<dbReference type="Proteomes" id="UP000728032">
    <property type="component" value="Unassembled WGS sequence"/>
</dbReference>